<reference evidence="1 2" key="1">
    <citation type="journal article" date="2015" name="Genome Biol. Evol.">
        <title>Comparative Genomics of a Bacterivorous Green Alga Reveals Evolutionary Causalities and Consequences of Phago-Mixotrophic Mode of Nutrition.</title>
        <authorList>
            <person name="Burns J.A."/>
            <person name="Paasch A."/>
            <person name="Narechania A."/>
            <person name="Kim E."/>
        </authorList>
    </citation>
    <scope>NUCLEOTIDE SEQUENCE [LARGE SCALE GENOMIC DNA]</scope>
    <source>
        <strain evidence="1 2">PLY_AMNH</strain>
    </source>
</reference>
<name>A0AAE0FFB4_9CHLO</name>
<keyword evidence="2" id="KW-1185">Reference proteome</keyword>
<protein>
    <submittedName>
        <fullName evidence="1">Uncharacterized protein</fullName>
    </submittedName>
</protein>
<accession>A0AAE0FFB4</accession>
<evidence type="ECO:0000313" key="1">
    <source>
        <dbReference type="EMBL" id="KAK3258669.1"/>
    </source>
</evidence>
<dbReference type="Proteomes" id="UP001190700">
    <property type="component" value="Unassembled WGS sequence"/>
</dbReference>
<sequence length="241" mass="26101">MLRMYVTPKASPIAGSSQFSASARGKQAVAFRQSKRAQVTTCGYKFGDFSRGAAKRAKENLEKMGKKVTGDESYKIGDLSKGLVADIRESAAGYEFGDISKGMLKKVSDSKFGVMADSVLKADWGQKFLDSATTAGSKITGREDYKFGDLARELQDNVTGIKDRADRLRSLPAEVDRLQQIAKEQQFLINSLTETLATEQSLASLDEVIDSADAEALAPVVLEQQEAIDVLLKEAASQDDG</sequence>
<organism evidence="1 2">
    <name type="scientific">Cymbomonas tetramitiformis</name>
    <dbReference type="NCBI Taxonomy" id="36881"/>
    <lineage>
        <taxon>Eukaryota</taxon>
        <taxon>Viridiplantae</taxon>
        <taxon>Chlorophyta</taxon>
        <taxon>Pyramimonadophyceae</taxon>
        <taxon>Pyramimonadales</taxon>
        <taxon>Pyramimonadaceae</taxon>
        <taxon>Cymbomonas</taxon>
    </lineage>
</organism>
<dbReference type="AlphaFoldDB" id="A0AAE0FFB4"/>
<comment type="caution">
    <text evidence="1">The sequence shown here is derived from an EMBL/GenBank/DDBJ whole genome shotgun (WGS) entry which is preliminary data.</text>
</comment>
<dbReference type="EMBL" id="LGRX02019355">
    <property type="protein sequence ID" value="KAK3258669.1"/>
    <property type="molecule type" value="Genomic_DNA"/>
</dbReference>
<evidence type="ECO:0000313" key="2">
    <source>
        <dbReference type="Proteomes" id="UP001190700"/>
    </source>
</evidence>
<gene>
    <name evidence="1" type="ORF">CYMTET_32299</name>
</gene>
<proteinExistence type="predicted"/>